<evidence type="ECO:0000256" key="5">
    <source>
        <dbReference type="ARBA" id="ARBA00022741"/>
    </source>
</evidence>
<dbReference type="STRING" id="880073.Cabys_2925"/>
<reference evidence="12 13" key="1">
    <citation type="submission" date="2011-09" db="EMBL/GenBank/DDBJ databases">
        <title>The permanent draft genome of Caldithrix abyssi DSM 13497.</title>
        <authorList>
            <consortium name="US DOE Joint Genome Institute (JGI-PGF)"/>
            <person name="Lucas S."/>
            <person name="Han J."/>
            <person name="Lapidus A."/>
            <person name="Bruce D."/>
            <person name="Goodwin L."/>
            <person name="Pitluck S."/>
            <person name="Peters L."/>
            <person name="Kyrpides N."/>
            <person name="Mavromatis K."/>
            <person name="Ivanova N."/>
            <person name="Mikhailova N."/>
            <person name="Chertkov O."/>
            <person name="Detter J.C."/>
            <person name="Tapia R."/>
            <person name="Han C."/>
            <person name="Land M."/>
            <person name="Hauser L."/>
            <person name="Markowitz V."/>
            <person name="Cheng J.-F."/>
            <person name="Hugenholtz P."/>
            <person name="Woyke T."/>
            <person name="Wu D."/>
            <person name="Spring S."/>
            <person name="Brambilla E."/>
            <person name="Klenk H.-P."/>
            <person name="Eisen J.A."/>
        </authorList>
    </citation>
    <scope>NUCLEOTIDE SEQUENCE [LARGE SCALE GENOMIC DNA]</scope>
    <source>
        <strain evidence="12 13">DSM 13497</strain>
    </source>
</reference>
<reference evidence="11 14" key="2">
    <citation type="submission" date="2016-11" db="EMBL/GenBank/DDBJ databases">
        <title>Genomic analysis of Caldithrix abyssi and proposal of a novel bacterial phylum Caldithrichaeota.</title>
        <authorList>
            <person name="Kublanov I."/>
            <person name="Sigalova O."/>
            <person name="Gavrilov S."/>
            <person name="Lebedinsky A."/>
            <person name="Ivanova N."/>
            <person name="Daum C."/>
            <person name="Reddy T."/>
            <person name="Klenk H.P."/>
            <person name="Goker M."/>
            <person name="Reva O."/>
            <person name="Miroshnichenko M."/>
            <person name="Kyprides N."/>
            <person name="Woyke T."/>
            <person name="Gelfand M."/>
        </authorList>
    </citation>
    <scope>NUCLEOTIDE SEQUENCE [LARGE SCALE GENOMIC DNA]</scope>
    <source>
        <strain evidence="11 14">LF13</strain>
    </source>
</reference>
<keyword evidence="3" id="KW-0597">Phosphoprotein</keyword>
<evidence type="ECO:0000256" key="9">
    <source>
        <dbReference type="SAM" id="Phobius"/>
    </source>
</evidence>
<dbReference type="PRINTS" id="PR00344">
    <property type="entry name" value="BCTRLSENSOR"/>
</dbReference>
<evidence type="ECO:0000313" key="11">
    <source>
        <dbReference type="EMBL" id="APF19673.1"/>
    </source>
</evidence>
<dbReference type="SUPFAM" id="SSF47384">
    <property type="entry name" value="Homodimeric domain of signal transducing histidine kinase"/>
    <property type="match status" value="1"/>
</dbReference>
<dbReference type="Gene3D" id="3.30.565.10">
    <property type="entry name" value="Histidine kinase-like ATPase, C-terminal domain"/>
    <property type="match status" value="1"/>
</dbReference>
<keyword evidence="9" id="KW-0472">Membrane</keyword>
<dbReference type="InterPro" id="IPR004358">
    <property type="entry name" value="Sig_transdc_His_kin-like_C"/>
</dbReference>
<keyword evidence="8" id="KW-0902">Two-component regulatory system</keyword>
<evidence type="ECO:0000259" key="10">
    <source>
        <dbReference type="PROSITE" id="PS50109"/>
    </source>
</evidence>
<organism evidence="12 13">
    <name type="scientific">Caldithrix abyssi DSM 13497</name>
    <dbReference type="NCBI Taxonomy" id="880073"/>
    <lineage>
        <taxon>Bacteria</taxon>
        <taxon>Pseudomonadati</taxon>
        <taxon>Calditrichota</taxon>
        <taxon>Calditrichia</taxon>
        <taxon>Calditrichales</taxon>
        <taxon>Calditrichaceae</taxon>
        <taxon>Caldithrix</taxon>
    </lineage>
</organism>
<evidence type="ECO:0000256" key="8">
    <source>
        <dbReference type="ARBA" id="ARBA00023012"/>
    </source>
</evidence>
<dbReference type="CDD" id="cd00130">
    <property type="entry name" value="PAS"/>
    <property type="match status" value="1"/>
</dbReference>
<evidence type="ECO:0000256" key="7">
    <source>
        <dbReference type="ARBA" id="ARBA00022840"/>
    </source>
</evidence>
<dbReference type="SUPFAM" id="SSF69318">
    <property type="entry name" value="Integrin alpha N-terminal domain"/>
    <property type="match status" value="1"/>
</dbReference>
<evidence type="ECO:0000313" key="14">
    <source>
        <dbReference type="Proteomes" id="UP000183868"/>
    </source>
</evidence>
<dbReference type="PANTHER" id="PTHR43065">
    <property type="entry name" value="SENSOR HISTIDINE KINASE"/>
    <property type="match status" value="1"/>
</dbReference>
<dbReference type="InterPro" id="IPR000014">
    <property type="entry name" value="PAS"/>
</dbReference>
<dbReference type="Pfam" id="PF02518">
    <property type="entry name" value="HATPase_c"/>
    <property type="match status" value="1"/>
</dbReference>
<evidence type="ECO:0000256" key="2">
    <source>
        <dbReference type="ARBA" id="ARBA00012438"/>
    </source>
</evidence>
<evidence type="ECO:0000256" key="3">
    <source>
        <dbReference type="ARBA" id="ARBA00022553"/>
    </source>
</evidence>
<dbReference type="Proteomes" id="UP000183868">
    <property type="component" value="Chromosome"/>
</dbReference>
<evidence type="ECO:0000256" key="6">
    <source>
        <dbReference type="ARBA" id="ARBA00022777"/>
    </source>
</evidence>
<comment type="catalytic activity">
    <reaction evidence="1">
        <text>ATP + protein L-histidine = ADP + protein N-phospho-L-histidine.</text>
        <dbReference type="EC" id="2.7.13.3"/>
    </reaction>
</comment>
<dbReference type="KEGG" id="caby:Cabys_2925"/>
<dbReference type="SUPFAM" id="SSF55874">
    <property type="entry name" value="ATPase domain of HSP90 chaperone/DNA topoisomerase II/histidine kinase"/>
    <property type="match status" value="1"/>
</dbReference>
<dbReference type="Pfam" id="PF00512">
    <property type="entry name" value="HisKA"/>
    <property type="match status" value="1"/>
</dbReference>
<dbReference type="InterPro" id="IPR036097">
    <property type="entry name" value="HisK_dim/P_sf"/>
</dbReference>
<sequence length="844" mass="98649">MEPEKYTDQKKRITLHRIYFLSAVLAILIAFLTMQALKPFFAPNRVQIDKKTFFKQKIGEFYYNDFDHDGFSEHVIFKTIPEWSEIGVKYYNSKDMLVDQWNFSERWIHKAVFFADFDNDSYDEIYFFTQGNDSIFLYSFDPRFTNQFLIYRQFIVRAPEPNPHPQKAWDVQNVDAVFYDSDHDGYQEMFINIMTGHSLQPRRIFKFDIKRRRIVAKSPLMGAYGGKLRLFDLDGDKTPELFFQASYAPNNYAPQSIPYPDNQSWLMVFNLDLQFAFEPIPFPPAFSVNYYTIFQTNVQTYIAACKTYIGKLDVQPALYLFTPDGQLIRERKLVSENHWTVFGLPFDNPRHLYVCNFNGNLYELDHNLKTVKTIKPPYAIYAIIDQMDYDNDLQDEYLASGASGILMIIEPDFEEITVIPEEINYGYATIYSVCKRGKAETDLIFQTDSLVYAVQYKHNPWYVFRYPIEIGMAFVLFFVITGLLFQAQRFSSSIQMRRQLFHFSPIGFLLLDFKGRLRSVNSKFEQTLKLSAPLSPGVHFSEALQERPQIVSFIQHLIHSQKLKEREFRLFLPDGNTQFLLRGFVHKGLLGTPSGYLIEVVPLNNEQSERKLQLWSKTIQKMAHDIKTPLSTVQLLVQTARIRLSKHPQNQADEIGKDLDTASQQLSRIREMAKQFLRFTNLERPNLQRVSLRSLLEHTLQRFSFYLDEDLHIEWELDEQHDQIFVDPTLIEMVFQIIIENAIDAMNGKGTILITSNLVENIEENFKKYIEIEFIDNGPGMDKDILKHIFDPFFTTKENGTGMGLTLARKIIEDHLGKISVFSESGKSTVIRITIPYREETYGI</sequence>
<proteinExistence type="predicted"/>
<keyword evidence="4" id="KW-0808">Transferase</keyword>
<feature type="transmembrane region" description="Helical" evidence="9">
    <location>
        <begin position="18"/>
        <end position="37"/>
    </location>
</feature>
<dbReference type="SUPFAM" id="SSF55785">
    <property type="entry name" value="PYP-like sensor domain (PAS domain)"/>
    <property type="match status" value="1"/>
</dbReference>
<dbReference type="InterPro" id="IPR003661">
    <property type="entry name" value="HisK_dim/P_dom"/>
</dbReference>
<dbReference type="InterPro" id="IPR003594">
    <property type="entry name" value="HATPase_dom"/>
</dbReference>
<dbReference type="AlphaFoldDB" id="H1XYH1"/>
<dbReference type="GO" id="GO:0000155">
    <property type="term" value="F:phosphorelay sensor kinase activity"/>
    <property type="evidence" value="ECO:0007669"/>
    <property type="project" value="InterPro"/>
</dbReference>
<evidence type="ECO:0000313" key="12">
    <source>
        <dbReference type="EMBL" id="EHO39789.1"/>
    </source>
</evidence>
<dbReference type="SMART" id="SM00387">
    <property type="entry name" value="HATPase_c"/>
    <property type="match status" value="1"/>
</dbReference>
<dbReference type="InterPro" id="IPR005467">
    <property type="entry name" value="His_kinase_dom"/>
</dbReference>
<dbReference type="PaxDb" id="880073-Calab_0136"/>
<name>H1XYH1_CALAY</name>
<dbReference type="EC" id="2.7.13.3" evidence="2"/>
<gene>
    <name evidence="11" type="ORF">Cabys_2925</name>
    <name evidence="12" type="ORF">Calab_0136</name>
</gene>
<dbReference type="SMART" id="SM00388">
    <property type="entry name" value="HisKA"/>
    <property type="match status" value="1"/>
</dbReference>
<dbReference type="EMBL" id="CM001402">
    <property type="protein sequence ID" value="EHO39789.1"/>
    <property type="molecule type" value="Genomic_DNA"/>
</dbReference>
<keyword evidence="6 12" id="KW-0418">Kinase</keyword>
<evidence type="ECO:0000256" key="4">
    <source>
        <dbReference type="ARBA" id="ARBA00022679"/>
    </source>
</evidence>
<dbReference type="EMBL" id="CP018099">
    <property type="protein sequence ID" value="APF19673.1"/>
    <property type="molecule type" value="Genomic_DNA"/>
</dbReference>
<accession>H1XYH1</accession>
<dbReference type="RefSeq" id="WP_006926672.1">
    <property type="nucleotide sequence ID" value="NZ_CM001402.1"/>
</dbReference>
<dbReference type="eggNOG" id="COG5000">
    <property type="taxonomic scope" value="Bacteria"/>
</dbReference>
<dbReference type="SUPFAM" id="SSF101898">
    <property type="entry name" value="NHL repeat"/>
    <property type="match status" value="1"/>
</dbReference>
<keyword evidence="9" id="KW-1133">Transmembrane helix</keyword>
<dbReference type="PROSITE" id="PS50109">
    <property type="entry name" value="HIS_KIN"/>
    <property type="match status" value="1"/>
</dbReference>
<dbReference type="InParanoid" id="H1XYH1"/>
<keyword evidence="5" id="KW-0547">Nucleotide-binding</keyword>
<dbReference type="InterPro" id="IPR035965">
    <property type="entry name" value="PAS-like_dom_sf"/>
</dbReference>
<dbReference type="HOGENOM" id="CLU_336409_0_0_0"/>
<dbReference type="Gene3D" id="1.10.287.130">
    <property type="match status" value="1"/>
</dbReference>
<feature type="domain" description="Histidine kinase" evidence="10">
    <location>
        <begin position="621"/>
        <end position="839"/>
    </location>
</feature>
<dbReference type="CDD" id="cd00075">
    <property type="entry name" value="HATPase"/>
    <property type="match status" value="1"/>
</dbReference>
<dbReference type="InterPro" id="IPR036890">
    <property type="entry name" value="HATPase_C_sf"/>
</dbReference>
<keyword evidence="13" id="KW-1185">Reference proteome</keyword>
<keyword evidence="7" id="KW-0067">ATP-binding</keyword>
<dbReference type="PANTHER" id="PTHR43065:SF10">
    <property type="entry name" value="PEROXIDE STRESS-ACTIVATED HISTIDINE KINASE MAK3"/>
    <property type="match status" value="1"/>
</dbReference>
<protein>
    <recommendedName>
        <fullName evidence="2">histidine kinase</fullName>
        <ecNumber evidence="2">2.7.13.3</ecNumber>
    </recommendedName>
</protein>
<dbReference type="OrthoDB" id="9789238at2"/>
<evidence type="ECO:0000313" key="13">
    <source>
        <dbReference type="Proteomes" id="UP000004671"/>
    </source>
</evidence>
<dbReference type="GO" id="GO:0005524">
    <property type="term" value="F:ATP binding"/>
    <property type="evidence" value="ECO:0007669"/>
    <property type="project" value="UniProtKB-KW"/>
</dbReference>
<keyword evidence="9" id="KW-0812">Transmembrane</keyword>
<dbReference type="Proteomes" id="UP000004671">
    <property type="component" value="Chromosome"/>
</dbReference>
<evidence type="ECO:0000256" key="1">
    <source>
        <dbReference type="ARBA" id="ARBA00000085"/>
    </source>
</evidence>
<dbReference type="InterPro" id="IPR028994">
    <property type="entry name" value="Integrin_alpha_N"/>
</dbReference>
<dbReference type="CDD" id="cd00082">
    <property type="entry name" value="HisKA"/>
    <property type="match status" value="1"/>
</dbReference>